<evidence type="ECO:0000313" key="2">
    <source>
        <dbReference type="EMBL" id="ACM04877.1"/>
    </source>
</evidence>
<dbReference type="KEGG" id="tro:trd_0936"/>
<reference evidence="2 3" key="1">
    <citation type="journal article" date="2009" name="PLoS ONE">
        <title>Complete genome sequence of the aerobic CO-oxidizing thermophile Thermomicrobium roseum.</title>
        <authorList>
            <person name="Wu D."/>
            <person name="Raymond J."/>
            <person name="Wu M."/>
            <person name="Chatterji S."/>
            <person name="Ren Q."/>
            <person name="Graham J.E."/>
            <person name="Bryant D.A."/>
            <person name="Robb F."/>
            <person name="Colman A."/>
            <person name="Tallon L.J."/>
            <person name="Badger J.H."/>
            <person name="Madupu R."/>
            <person name="Ward N.L."/>
            <person name="Eisen J.A."/>
        </authorList>
    </citation>
    <scope>NUCLEOTIDE SEQUENCE [LARGE SCALE GENOMIC DNA]</scope>
    <source>
        <strain evidence="3">ATCC 27502 / DSM 5159 / P-2</strain>
    </source>
</reference>
<proteinExistence type="predicted"/>
<accession>B9KZU1</accession>
<keyword evidence="3" id="KW-1185">Reference proteome</keyword>
<name>B9KZU1_THERP</name>
<feature type="signal peptide" evidence="1">
    <location>
        <begin position="1"/>
        <end position="26"/>
    </location>
</feature>
<evidence type="ECO:0000313" key="3">
    <source>
        <dbReference type="Proteomes" id="UP000000447"/>
    </source>
</evidence>
<evidence type="ECO:0000256" key="1">
    <source>
        <dbReference type="SAM" id="SignalP"/>
    </source>
</evidence>
<dbReference type="Proteomes" id="UP000000447">
    <property type="component" value="Chromosome"/>
</dbReference>
<gene>
    <name evidence="2" type="ordered locus">trd_0936</name>
</gene>
<sequence length="95" mass="10569">MPAGSRKCLVRLRMTRLLATSMSARAFEAAASVRYDLPTLSLQHALSGRTRVYQSEDFPNSTVMGVPTCRSRWSTVLVRSPWKWTIAPARSGLAE</sequence>
<protein>
    <submittedName>
        <fullName evidence="2">Putative glutathione-dependent formaldehyde dehydrogenase</fullName>
    </submittedName>
</protein>
<dbReference type="AlphaFoldDB" id="B9KZU1"/>
<dbReference type="STRING" id="309801.trd_0936"/>
<keyword evidence="1" id="KW-0732">Signal</keyword>
<organism evidence="2 3">
    <name type="scientific">Thermomicrobium roseum (strain ATCC 27502 / DSM 5159 / P-2)</name>
    <dbReference type="NCBI Taxonomy" id="309801"/>
    <lineage>
        <taxon>Bacteria</taxon>
        <taxon>Pseudomonadati</taxon>
        <taxon>Thermomicrobiota</taxon>
        <taxon>Thermomicrobia</taxon>
        <taxon>Thermomicrobiales</taxon>
        <taxon>Thermomicrobiaceae</taxon>
        <taxon>Thermomicrobium</taxon>
    </lineage>
</organism>
<dbReference type="HOGENOM" id="CLU_2371817_0_0_0"/>
<dbReference type="EMBL" id="CP001275">
    <property type="protein sequence ID" value="ACM04877.1"/>
    <property type="molecule type" value="Genomic_DNA"/>
</dbReference>
<feature type="chain" id="PRO_5002888196" evidence="1">
    <location>
        <begin position="27"/>
        <end position="95"/>
    </location>
</feature>